<dbReference type="Proteomes" id="UP000186292">
    <property type="component" value="Unassembled WGS sequence"/>
</dbReference>
<gene>
    <name evidence="1" type="ORF">SAMN05444817_1094</name>
</gene>
<evidence type="ECO:0000313" key="1">
    <source>
        <dbReference type="EMBL" id="SIS49613.1"/>
    </source>
</evidence>
<dbReference type="GO" id="GO:0046872">
    <property type="term" value="F:metal ion binding"/>
    <property type="evidence" value="ECO:0007669"/>
    <property type="project" value="InterPro"/>
</dbReference>
<accession>A0A1N7JJS2</accession>
<sequence>MHPPAMFTNATLRSEQFSCPSCLADITVRLSALEAVEVDFPSVAVLVTHNPAAVPMAELAAMVADTDHTATAPIMPAA</sequence>
<dbReference type="STRING" id="1161099.SAMN05444817_1094"/>
<dbReference type="InterPro" id="IPR036163">
    <property type="entry name" value="HMA_dom_sf"/>
</dbReference>
<organism evidence="1 2">
    <name type="scientific">Corynebacterium appendicis CIP 107643</name>
    <dbReference type="NCBI Taxonomy" id="1161099"/>
    <lineage>
        <taxon>Bacteria</taxon>
        <taxon>Bacillati</taxon>
        <taxon>Actinomycetota</taxon>
        <taxon>Actinomycetes</taxon>
        <taxon>Mycobacteriales</taxon>
        <taxon>Corynebacteriaceae</taxon>
        <taxon>Corynebacterium</taxon>
    </lineage>
</organism>
<dbReference type="AlphaFoldDB" id="A0A1N7JJS2"/>
<evidence type="ECO:0000313" key="2">
    <source>
        <dbReference type="Proteomes" id="UP000186292"/>
    </source>
</evidence>
<dbReference type="EMBL" id="FTOF01000009">
    <property type="protein sequence ID" value="SIS49613.1"/>
    <property type="molecule type" value="Genomic_DNA"/>
</dbReference>
<reference evidence="2" key="1">
    <citation type="submission" date="2017-01" db="EMBL/GenBank/DDBJ databases">
        <authorList>
            <person name="Varghese N."/>
            <person name="Submissions S."/>
        </authorList>
    </citation>
    <scope>NUCLEOTIDE SEQUENCE [LARGE SCALE GENOMIC DNA]</scope>
    <source>
        <strain evidence="2">DSM 44531</strain>
    </source>
</reference>
<name>A0A1N7JJS2_9CORY</name>
<protein>
    <submittedName>
        <fullName evidence="1">Copper chaperone CopZ</fullName>
    </submittedName>
</protein>
<keyword evidence="2" id="KW-1185">Reference proteome</keyword>
<dbReference type="RefSeq" id="WP_076599529.1">
    <property type="nucleotide sequence ID" value="NZ_CP046976.1"/>
</dbReference>
<dbReference type="SUPFAM" id="SSF55008">
    <property type="entry name" value="HMA, heavy metal-associated domain"/>
    <property type="match status" value="1"/>
</dbReference>
<proteinExistence type="predicted"/>
<dbReference type="OrthoDB" id="8687281at2"/>